<dbReference type="RefSeq" id="WP_041877954.1">
    <property type="nucleotide sequence ID" value="NZ_CP157278.1"/>
</dbReference>
<sequence length="168" mass="19803">MRIKLTILAVMLFTTVMAQKQINLTPEIKATLPKGLNAFDDKENKESINKMLSHGILPEAYRLSVIDFAYKKDNIIVRFFVGKSEWPADYMEEKTPKYNKLDTRHIKNNSYLILDYRTKTKAYYKIEVNDVKRKNVVTIEIEYNVFVNEEKKKAQNLMNELLESLKFK</sequence>
<evidence type="ECO:0008006" key="4">
    <source>
        <dbReference type="Google" id="ProtNLM"/>
    </source>
</evidence>
<dbReference type="STRING" id="1503925.TH53_02185"/>
<comment type="caution">
    <text evidence="2">The sequence shown here is derived from an EMBL/GenBank/DDBJ whole genome shotgun (WGS) entry which is preliminary data.</text>
</comment>
<evidence type="ECO:0000256" key="1">
    <source>
        <dbReference type="SAM" id="SignalP"/>
    </source>
</evidence>
<organism evidence="2 3">
    <name type="scientific">Pedobacter lusitanus</name>
    <dbReference type="NCBI Taxonomy" id="1503925"/>
    <lineage>
        <taxon>Bacteria</taxon>
        <taxon>Pseudomonadati</taxon>
        <taxon>Bacteroidota</taxon>
        <taxon>Sphingobacteriia</taxon>
        <taxon>Sphingobacteriales</taxon>
        <taxon>Sphingobacteriaceae</taxon>
        <taxon>Pedobacter</taxon>
    </lineage>
</organism>
<dbReference type="AlphaFoldDB" id="A0A0D0GNE0"/>
<protein>
    <recommendedName>
        <fullName evidence="4">DUF4468 domain-containing protein</fullName>
    </recommendedName>
</protein>
<keyword evidence="1" id="KW-0732">Signal</keyword>
<dbReference type="EMBL" id="JXRA01000007">
    <property type="protein sequence ID" value="KIO78712.1"/>
    <property type="molecule type" value="Genomic_DNA"/>
</dbReference>
<keyword evidence="3" id="KW-1185">Reference proteome</keyword>
<dbReference type="OrthoDB" id="9877110at2"/>
<feature type="chain" id="PRO_5002222644" description="DUF4468 domain-containing protein" evidence="1">
    <location>
        <begin position="21"/>
        <end position="168"/>
    </location>
</feature>
<evidence type="ECO:0000313" key="3">
    <source>
        <dbReference type="Proteomes" id="UP000032049"/>
    </source>
</evidence>
<gene>
    <name evidence="2" type="ORF">TH53_02185</name>
</gene>
<proteinExistence type="predicted"/>
<name>A0A0D0GNE0_9SPHI</name>
<dbReference type="Proteomes" id="UP000032049">
    <property type="component" value="Unassembled WGS sequence"/>
</dbReference>
<feature type="signal peptide" evidence="1">
    <location>
        <begin position="1"/>
        <end position="20"/>
    </location>
</feature>
<reference evidence="2 3" key="1">
    <citation type="submission" date="2015-01" db="EMBL/GenBank/DDBJ databases">
        <title>Draft genome sequence of Pedobacter sp. NL19 isolated from sludge of an effluent treatment pond in an abandoned uranium mine.</title>
        <authorList>
            <person name="Santos T."/>
            <person name="Caetano T."/>
            <person name="Covas C."/>
            <person name="Cruz A."/>
            <person name="Mendo S."/>
        </authorList>
    </citation>
    <scope>NUCLEOTIDE SEQUENCE [LARGE SCALE GENOMIC DNA]</scope>
    <source>
        <strain evidence="2 3">NL19</strain>
    </source>
</reference>
<evidence type="ECO:0000313" key="2">
    <source>
        <dbReference type="EMBL" id="KIO78712.1"/>
    </source>
</evidence>
<accession>A0A0D0GNE0</accession>